<dbReference type="NCBIfam" id="NF008805">
    <property type="entry name" value="PRK11824.1"/>
    <property type="match status" value="1"/>
</dbReference>
<comment type="subcellular location">
    <subcellularLocation>
        <location evidence="7">Cytoplasm</location>
    </subcellularLocation>
</comment>
<name>E0TJQ2_KARMC</name>
<keyword evidence="4 7" id="KW-0548">Nucleotidyltransferase</keyword>
<dbReference type="Gene3D" id="3.30.230.70">
    <property type="entry name" value="GHMP Kinase, N-terminal domain"/>
    <property type="match status" value="2"/>
</dbReference>
<comment type="similarity">
    <text evidence="1 7">Belongs to the polyribonucleotide nucleotidyltransferase family.</text>
</comment>
<keyword evidence="6 7" id="KW-0694">RNA-binding</keyword>
<reference evidence="10" key="1">
    <citation type="journal article" date="2010" name="Genome Biol. Evol.">
        <title>Functional convergence in reduced genomes of bacterial symbionts spanning 200 My of evolution.</title>
        <authorList>
            <person name="McCutcheon J.P."/>
            <person name="Moran N.A."/>
        </authorList>
    </citation>
    <scope>NUCLEOTIDE SEQUENCE [LARGE SCALE GENOMIC DNA]</scope>
    <source>
        <strain evidence="10">CARI</strain>
    </source>
</reference>
<proteinExistence type="inferred from homology"/>
<accession>E0TJQ2</accession>
<dbReference type="EC" id="2.7.7.8" evidence="7"/>
<keyword evidence="7" id="KW-0479">Metal-binding</keyword>
<dbReference type="Gene3D" id="2.40.50.140">
    <property type="entry name" value="Nucleic acid-binding proteins"/>
    <property type="match status" value="1"/>
</dbReference>
<dbReference type="InterPro" id="IPR001247">
    <property type="entry name" value="ExoRNase_PH_dom1"/>
</dbReference>
<dbReference type="AlphaFoldDB" id="E0TJQ2"/>
<dbReference type="PIRSF" id="PIRSF005499">
    <property type="entry name" value="PNPase"/>
    <property type="match status" value="1"/>
</dbReference>
<evidence type="ECO:0000313" key="10">
    <source>
        <dbReference type="Proteomes" id="UP000002231"/>
    </source>
</evidence>
<dbReference type="InterPro" id="IPR036345">
    <property type="entry name" value="ExoRNase_PH_dom2_sf"/>
</dbReference>
<evidence type="ECO:0000259" key="8">
    <source>
        <dbReference type="PROSITE" id="PS50126"/>
    </source>
</evidence>
<dbReference type="SUPFAM" id="SSF54211">
    <property type="entry name" value="Ribosomal protein S5 domain 2-like"/>
    <property type="match status" value="2"/>
</dbReference>
<dbReference type="Pfam" id="PF03726">
    <property type="entry name" value="PNPase"/>
    <property type="match status" value="1"/>
</dbReference>
<keyword evidence="5 7" id="KW-0460">Magnesium</keyword>
<keyword evidence="10" id="KW-1185">Reference proteome</keyword>
<dbReference type="CDD" id="cd11364">
    <property type="entry name" value="RNase_PH_PNPase_2"/>
    <property type="match status" value="1"/>
</dbReference>
<dbReference type="InterPro" id="IPR012162">
    <property type="entry name" value="PNPase"/>
</dbReference>
<dbReference type="SUPFAM" id="SSF50249">
    <property type="entry name" value="Nucleic acid-binding proteins"/>
    <property type="match status" value="1"/>
</dbReference>
<dbReference type="HOGENOM" id="CLU_004217_2_2_10"/>
<dbReference type="SUPFAM" id="SSF55666">
    <property type="entry name" value="Ribonuclease PH domain 2-like"/>
    <property type="match status" value="2"/>
</dbReference>
<dbReference type="STRING" id="706194.SMCARI_233"/>
<evidence type="ECO:0000256" key="1">
    <source>
        <dbReference type="ARBA" id="ARBA00007404"/>
    </source>
</evidence>
<dbReference type="SMART" id="SM00322">
    <property type="entry name" value="KH"/>
    <property type="match status" value="1"/>
</dbReference>
<dbReference type="Gene3D" id="3.30.1370.10">
    <property type="entry name" value="K Homology domain, type 1"/>
    <property type="match status" value="1"/>
</dbReference>
<dbReference type="PROSITE" id="PS50084">
    <property type="entry name" value="KH_TYPE_1"/>
    <property type="match status" value="1"/>
</dbReference>
<keyword evidence="3 7" id="KW-0808">Transferase</keyword>
<dbReference type="PANTHER" id="PTHR11252">
    <property type="entry name" value="POLYRIBONUCLEOTIDE NUCLEOTIDYLTRANSFERASE"/>
    <property type="match status" value="1"/>
</dbReference>
<feature type="binding site" evidence="7">
    <location>
        <position position="491"/>
    </location>
    <ligand>
        <name>Mg(2+)</name>
        <dbReference type="ChEBI" id="CHEBI:18420"/>
    </ligand>
</feature>
<dbReference type="InterPro" id="IPR036456">
    <property type="entry name" value="PNPase_PH_RNA-bd_sf"/>
</dbReference>
<dbReference type="GO" id="GO:0005829">
    <property type="term" value="C:cytosol"/>
    <property type="evidence" value="ECO:0007669"/>
    <property type="project" value="TreeGrafter"/>
</dbReference>
<evidence type="ECO:0000256" key="4">
    <source>
        <dbReference type="ARBA" id="ARBA00022695"/>
    </source>
</evidence>
<dbReference type="GO" id="GO:0000175">
    <property type="term" value="F:3'-5'-RNA exonuclease activity"/>
    <property type="evidence" value="ECO:0007669"/>
    <property type="project" value="TreeGrafter"/>
</dbReference>
<evidence type="ECO:0000256" key="3">
    <source>
        <dbReference type="ARBA" id="ARBA00022679"/>
    </source>
</evidence>
<gene>
    <name evidence="7 9" type="primary">pnp</name>
    <name evidence="9" type="ordered locus">SMCARI_233</name>
</gene>
<comment type="cofactor">
    <cofactor evidence="7">
        <name>Mg(2+)</name>
        <dbReference type="ChEBI" id="CHEBI:18420"/>
    </cofactor>
</comment>
<protein>
    <recommendedName>
        <fullName evidence="7">Polyribonucleotide nucleotidyltransferase</fullName>
        <ecNumber evidence="7">2.7.7.8</ecNumber>
    </recommendedName>
    <alternativeName>
        <fullName evidence="7">Polynucleotide phosphorylase</fullName>
        <shortName evidence="7">PNPase</shortName>
    </alternativeName>
</protein>
<dbReference type="InterPro" id="IPR012340">
    <property type="entry name" value="NA-bd_OB-fold"/>
</dbReference>
<dbReference type="GO" id="GO:0000287">
    <property type="term" value="F:magnesium ion binding"/>
    <property type="evidence" value="ECO:0007669"/>
    <property type="project" value="UniProtKB-UniRule"/>
</dbReference>
<dbReference type="GO" id="GO:0004654">
    <property type="term" value="F:polyribonucleotide nucleotidyltransferase activity"/>
    <property type="evidence" value="ECO:0007669"/>
    <property type="project" value="UniProtKB-UniRule"/>
</dbReference>
<dbReference type="Pfam" id="PF03725">
    <property type="entry name" value="RNase_PH_C"/>
    <property type="match status" value="1"/>
</dbReference>
<sequence>MKPELIKENILLEDGRTLSIETGYLACQANGSAVVRMANTSLIATVVVSTEEKKGVNFLPLNIDYREKYSAGGKIPGGFIKREGRPSDEEILTMRLVDRLLRPLFPKIFYKEIQIMISLLSYDINVLPDGLAGLVASTAVYLSGIPFKGPVSAVRIIRMKNLFIINPGIEDVKKSDIDLIVGGSINSILMVEGEMKEVSEKEIMKIIKIAHFYIKRQIKAQINLLKKIKKKSKIDFNIKNNNFFYLKEKLNFLFFEKIYNIYKKFYKKKIRLKKINILLNNIKKIFFNDHIIIHENEIDIIFFEIKKKIIREIICKENIRLDGRSLDDIRNISSKVDCLPGVHGSAIFSRGETQALSTVTLGSSLDVNKIDNVIIQDKQKFYLHYNFPPFSTGEIKLLKGVSRREIGHGNLAQRALKNIIPFDNPYTIRVVSDVLESNGSSSMATVCASTLALMDAGIPIKRPVSGISMGLIFNKFTGEALILSDILGDEDNIGDMDFKITGTKYGMTACQMDLKIYGISYDILLKTILKAKKGIIFIINNMLTTLNSPRISLKPTAPKIYTFNIPKTFIGAVIGPGGKIIQEIQYSTETNLKIEEKENLGKIEILGKNYNKIKDAIEKIKYIVFFPKIGKIYKAKVKYIKPFGVFVELSKGIEGLLHISEISWKKLTNLENYLKIGNFINVKYLGKNNKNGKIKLSHKILLSRKCKKNI</sequence>
<dbReference type="HAMAP" id="MF_01595">
    <property type="entry name" value="PNPase"/>
    <property type="match status" value="1"/>
</dbReference>
<dbReference type="FunFam" id="3.30.230.70:FF:000001">
    <property type="entry name" value="Polyribonucleotide nucleotidyltransferase"/>
    <property type="match status" value="1"/>
</dbReference>
<evidence type="ECO:0000313" key="9">
    <source>
        <dbReference type="EMBL" id="ADM90029.1"/>
    </source>
</evidence>
<dbReference type="InterPro" id="IPR020568">
    <property type="entry name" value="Ribosomal_Su5_D2-typ_SF"/>
</dbReference>
<evidence type="ECO:0000256" key="7">
    <source>
        <dbReference type="HAMAP-Rule" id="MF_01595"/>
    </source>
</evidence>
<dbReference type="InterPro" id="IPR003029">
    <property type="entry name" value="S1_domain"/>
</dbReference>
<dbReference type="SMART" id="SM00316">
    <property type="entry name" value="S1"/>
    <property type="match status" value="1"/>
</dbReference>
<dbReference type="SUPFAM" id="SSF54791">
    <property type="entry name" value="Eukaryotic type KH-domain (KH-domain type I)"/>
    <property type="match status" value="1"/>
</dbReference>
<dbReference type="InterPro" id="IPR036612">
    <property type="entry name" value="KH_dom_type_1_sf"/>
</dbReference>
<evidence type="ECO:0000256" key="6">
    <source>
        <dbReference type="ARBA" id="ARBA00022884"/>
    </source>
</evidence>
<dbReference type="NCBIfam" id="TIGR03591">
    <property type="entry name" value="polynuc_phos"/>
    <property type="match status" value="1"/>
</dbReference>
<dbReference type="Proteomes" id="UP000002231">
    <property type="component" value="Chromosome"/>
</dbReference>
<dbReference type="InterPro" id="IPR004087">
    <property type="entry name" value="KH_dom"/>
</dbReference>
<dbReference type="InterPro" id="IPR004088">
    <property type="entry name" value="KH_dom_type_1"/>
</dbReference>
<dbReference type="PANTHER" id="PTHR11252:SF0">
    <property type="entry name" value="POLYRIBONUCLEOTIDE NUCLEOTIDYLTRANSFERASE 1, MITOCHONDRIAL"/>
    <property type="match status" value="1"/>
</dbReference>
<dbReference type="PROSITE" id="PS50126">
    <property type="entry name" value="S1"/>
    <property type="match status" value="1"/>
</dbReference>
<comment type="catalytic activity">
    <reaction evidence="7">
        <text>RNA(n+1) + phosphate = RNA(n) + a ribonucleoside 5'-diphosphate</text>
        <dbReference type="Rhea" id="RHEA:22096"/>
        <dbReference type="Rhea" id="RHEA-COMP:14527"/>
        <dbReference type="Rhea" id="RHEA-COMP:17342"/>
        <dbReference type="ChEBI" id="CHEBI:43474"/>
        <dbReference type="ChEBI" id="CHEBI:57930"/>
        <dbReference type="ChEBI" id="CHEBI:140395"/>
        <dbReference type="EC" id="2.7.7.8"/>
    </reaction>
</comment>
<dbReference type="CDD" id="cd02393">
    <property type="entry name" value="KH-I_PNPase"/>
    <property type="match status" value="1"/>
</dbReference>
<dbReference type="GO" id="GO:0006396">
    <property type="term" value="P:RNA processing"/>
    <property type="evidence" value="ECO:0007669"/>
    <property type="project" value="InterPro"/>
</dbReference>
<comment type="function">
    <text evidence="7">Involved in mRNA degradation. Catalyzes the phosphorolysis of single-stranded polyribonucleotides processively in the 3'- to 5'-direction.</text>
</comment>
<dbReference type="Pfam" id="PF00013">
    <property type="entry name" value="KH_1"/>
    <property type="match status" value="1"/>
</dbReference>
<dbReference type="Pfam" id="PF00575">
    <property type="entry name" value="S1"/>
    <property type="match status" value="1"/>
</dbReference>
<dbReference type="EMBL" id="CP002163">
    <property type="protein sequence ID" value="ADM90029.1"/>
    <property type="molecule type" value="Genomic_DNA"/>
</dbReference>
<dbReference type="SUPFAM" id="SSF46915">
    <property type="entry name" value="Polynucleotide phosphorylase/guanosine pentaphosphate synthase (PNPase/GPSI), domain 3"/>
    <property type="match status" value="1"/>
</dbReference>
<dbReference type="FunFam" id="3.30.1370.10:FF:000001">
    <property type="entry name" value="Polyribonucleotide nucleotidyltransferase"/>
    <property type="match status" value="1"/>
</dbReference>
<keyword evidence="2 7" id="KW-0963">Cytoplasm</keyword>
<dbReference type="GO" id="GO:0006402">
    <property type="term" value="P:mRNA catabolic process"/>
    <property type="evidence" value="ECO:0007669"/>
    <property type="project" value="UniProtKB-UniRule"/>
</dbReference>
<dbReference type="InterPro" id="IPR027408">
    <property type="entry name" value="PNPase/RNase_PH_dom_sf"/>
</dbReference>
<dbReference type="GO" id="GO:0003723">
    <property type="term" value="F:RNA binding"/>
    <property type="evidence" value="ECO:0007669"/>
    <property type="project" value="UniProtKB-UniRule"/>
</dbReference>
<feature type="binding site" evidence="7">
    <location>
        <position position="497"/>
    </location>
    <ligand>
        <name>Mg(2+)</name>
        <dbReference type="ChEBI" id="CHEBI:18420"/>
    </ligand>
</feature>
<organism evidence="9 10">
    <name type="scientific">Karelsulcia muelleri (strain CARI)</name>
    <name type="common">Sulcia muelleri</name>
    <dbReference type="NCBI Taxonomy" id="706194"/>
    <lineage>
        <taxon>Bacteria</taxon>
        <taxon>Pseudomonadati</taxon>
        <taxon>Bacteroidota</taxon>
        <taxon>Flavobacteriia</taxon>
        <taxon>Flavobacteriales</taxon>
        <taxon>Candidatus Karelsulcia</taxon>
    </lineage>
</organism>
<dbReference type="Pfam" id="PF01138">
    <property type="entry name" value="RNase_PH"/>
    <property type="match status" value="2"/>
</dbReference>
<dbReference type="KEGG" id="sum:SMCARI_233"/>
<evidence type="ECO:0000256" key="5">
    <source>
        <dbReference type="ARBA" id="ARBA00022842"/>
    </source>
</evidence>
<feature type="domain" description="S1 motif" evidence="8">
    <location>
        <begin position="630"/>
        <end position="699"/>
    </location>
</feature>
<dbReference type="InterPro" id="IPR015848">
    <property type="entry name" value="PNPase_PH_RNA-bd_bac/org-type"/>
</dbReference>
<dbReference type="InterPro" id="IPR015847">
    <property type="entry name" value="ExoRNase_PH_dom2"/>
</dbReference>
<evidence type="ECO:0000256" key="2">
    <source>
        <dbReference type="ARBA" id="ARBA00022490"/>
    </source>
</evidence>